<dbReference type="RefSeq" id="WP_330169946.1">
    <property type="nucleotide sequence ID" value="NZ_CP137080.1"/>
</dbReference>
<gene>
    <name evidence="1" type="ORF">RYJ27_08790</name>
</gene>
<evidence type="ECO:0000313" key="1">
    <source>
        <dbReference type="EMBL" id="WOQ68805.1"/>
    </source>
</evidence>
<protein>
    <recommendedName>
        <fullName evidence="3">Glycosyltransferase family 1 protein</fullName>
    </recommendedName>
</protein>
<keyword evidence="2" id="KW-1185">Reference proteome</keyword>
<organism evidence="1 2">
    <name type="scientific">Microbacterium limosum</name>
    <dbReference type="NCBI Taxonomy" id="3079935"/>
    <lineage>
        <taxon>Bacteria</taxon>
        <taxon>Bacillati</taxon>
        <taxon>Actinomycetota</taxon>
        <taxon>Actinomycetes</taxon>
        <taxon>Micrococcales</taxon>
        <taxon>Microbacteriaceae</taxon>
        <taxon>Microbacterium</taxon>
    </lineage>
</organism>
<accession>A0AAU0MF53</accession>
<dbReference type="EMBL" id="CP137080">
    <property type="protein sequence ID" value="WOQ68805.1"/>
    <property type="molecule type" value="Genomic_DNA"/>
</dbReference>
<name>A0AAU0MF53_9MICO</name>
<reference evidence="1 2" key="1">
    <citation type="submission" date="2023-10" db="EMBL/GenBank/DDBJ databases">
        <title>Y20.</title>
        <authorList>
            <person name="Zhang G."/>
            <person name="Ding Y."/>
        </authorList>
    </citation>
    <scope>NUCLEOTIDE SEQUENCE [LARGE SCALE GENOMIC DNA]</scope>
    <source>
        <strain evidence="1 2">Y20</strain>
    </source>
</reference>
<evidence type="ECO:0000313" key="2">
    <source>
        <dbReference type="Proteomes" id="UP001329313"/>
    </source>
</evidence>
<evidence type="ECO:0008006" key="3">
    <source>
        <dbReference type="Google" id="ProtNLM"/>
    </source>
</evidence>
<sequence length="298" mass="33194">MLLFRRPSRRSLVFVVEPRFAESGTSVMRGQQLSEIAQSSGLSSRTISCAPVDPSIRRSDIFLTKGVMKTGDLDLWKRWRRQGNRLFLDPVDEGINDALIDAVDVVVAASMSAYDAYRTEFPRADIRLLNHHVDPRVAEALQRHSDKPLQTGIGYFGEPVNTVRTDRIADHVTFVPVSTARQDTGWLESIAAFDMHYAIRRPRALDHHKPFLKGFTAAACGANILIQRGQPEAARWLPPEYPFWVETDPDEAAILRAIEQAEASRGGPEWRAGLDAMRSIASRTSPAAIGSELEALFS</sequence>
<proteinExistence type="predicted"/>
<dbReference type="Proteomes" id="UP001329313">
    <property type="component" value="Chromosome"/>
</dbReference>
<dbReference type="AlphaFoldDB" id="A0AAU0MF53"/>
<dbReference type="KEGG" id="mliy:RYJ27_08790"/>